<sequence>MDRAWTRGTGLASAAVLAAGLVAGGYLMGNGLVRAHLADRSVTVRGLAERNVTADLAVWTLNYSEAGSDLATVQAQIDRDTQTIRRFFAALGFPDSALSPAGAGVQENFINGVQRVTVSQRLQLRTTDIARARAAVARQFDLVRNGVVLQEGSGMTYSFTKLNAVKPAMVAEATRDARAAAEQFAKDSDTGVGGIKSATQGYFSVEARDGEQAGYGVADTPFKKVRVVTTIDFYLR</sequence>
<keyword evidence="2" id="KW-1185">Reference proteome</keyword>
<dbReference type="GO" id="GO:0006974">
    <property type="term" value="P:DNA damage response"/>
    <property type="evidence" value="ECO:0007669"/>
    <property type="project" value="TreeGrafter"/>
</dbReference>
<dbReference type="Gene3D" id="3.30.70.2970">
    <property type="entry name" value="Protein of unknown function (DUF541), domain 2"/>
    <property type="match status" value="1"/>
</dbReference>
<dbReference type="AlphaFoldDB" id="A0A916T7Z4"/>
<accession>A0A916T7Z4</accession>
<dbReference type="InterPro" id="IPR052022">
    <property type="entry name" value="26kDa_periplasmic_antigen"/>
</dbReference>
<dbReference type="EMBL" id="BMIH01000003">
    <property type="protein sequence ID" value="GGB33638.1"/>
    <property type="molecule type" value="Genomic_DNA"/>
</dbReference>
<evidence type="ECO:0000313" key="1">
    <source>
        <dbReference type="EMBL" id="GGB33638.1"/>
    </source>
</evidence>
<comment type="caution">
    <text evidence="1">The sequence shown here is derived from an EMBL/GenBank/DDBJ whole genome shotgun (WGS) entry which is preliminary data.</text>
</comment>
<dbReference type="InterPro" id="IPR007497">
    <property type="entry name" value="SIMPL/DUF541"/>
</dbReference>
<dbReference type="Gene3D" id="3.30.110.170">
    <property type="entry name" value="Protein of unknown function (DUF541), domain 1"/>
    <property type="match status" value="1"/>
</dbReference>
<dbReference type="PANTHER" id="PTHR34387:SF2">
    <property type="entry name" value="SLR1258 PROTEIN"/>
    <property type="match status" value="1"/>
</dbReference>
<dbReference type="RefSeq" id="WP_188659006.1">
    <property type="nucleotide sequence ID" value="NZ_BMIH01000003.1"/>
</dbReference>
<gene>
    <name evidence="1" type="ORF">GCM10011380_23870</name>
</gene>
<dbReference type="PANTHER" id="PTHR34387">
    <property type="entry name" value="SLR1258 PROTEIN"/>
    <property type="match status" value="1"/>
</dbReference>
<dbReference type="Proteomes" id="UP000623067">
    <property type="component" value="Unassembled WGS sequence"/>
</dbReference>
<dbReference type="Pfam" id="PF04402">
    <property type="entry name" value="SIMPL"/>
    <property type="match status" value="1"/>
</dbReference>
<protein>
    <submittedName>
        <fullName evidence="1">SIMPL domain-containing protein</fullName>
    </submittedName>
</protein>
<reference evidence="1" key="2">
    <citation type="submission" date="2020-09" db="EMBL/GenBank/DDBJ databases">
        <authorList>
            <person name="Sun Q."/>
            <person name="Zhou Y."/>
        </authorList>
    </citation>
    <scope>NUCLEOTIDE SEQUENCE</scope>
    <source>
        <strain evidence="1">CGMCC 1.15330</strain>
    </source>
</reference>
<organism evidence="1 2">
    <name type="scientific">Sphingomonas metalli</name>
    <dbReference type="NCBI Taxonomy" id="1779358"/>
    <lineage>
        <taxon>Bacteria</taxon>
        <taxon>Pseudomonadati</taxon>
        <taxon>Pseudomonadota</taxon>
        <taxon>Alphaproteobacteria</taxon>
        <taxon>Sphingomonadales</taxon>
        <taxon>Sphingomonadaceae</taxon>
        <taxon>Sphingomonas</taxon>
    </lineage>
</organism>
<evidence type="ECO:0000313" key="2">
    <source>
        <dbReference type="Proteomes" id="UP000623067"/>
    </source>
</evidence>
<dbReference type="InterPro" id="IPR016907">
    <property type="entry name" value="UCP029033"/>
</dbReference>
<dbReference type="PIRSF" id="PIRSF029033">
    <property type="entry name" value="UCP029033"/>
    <property type="match status" value="1"/>
</dbReference>
<reference evidence="1" key="1">
    <citation type="journal article" date="2014" name="Int. J. Syst. Evol. Microbiol.">
        <title>Complete genome sequence of Corynebacterium casei LMG S-19264T (=DSM 44701T), isolated from a smear-ripened cheese.</title>
        <authorList>
            <consortium name="US DOE Joint Genome Institute (JGI-PGF)"/>
            <person name="Walter F."/>
            <person name="Albersmeier A."/>
            <person name="Kalinowski J."/>
            <person name="Ruckert C."/>
        </authorList>
    </citation>
    <scope>NUCLEOTIDE SEQUENCE</scope>
    <source>
        <strain evidence="1">CGMCC 1.15330</strain>
    </source>
</reference>
<name>A0A916T7Z4_9SPHN</name>
<proteinExistence type="predicted"/>